<keyword evidence="6 9" id="KW-1133">Transmembrane helix</keyword>
<dbReference type="Gene3D" id="3.60.110.10">
    <property type="entry name" value="Carbon-nitrogen hydrolase"/>
    <property type="match status" value="1"/>
</dbReference>
<keyword evidence="3 9" id="KW-1003">Cell membrane</keyword>
<dbReference type="Pfam" id="PF20154">
    <property type="entry name" value="LNT_N"/>
    <property type="match status" value="1"/>
</dbReference>
<dbReference type="PANTHER" id="PTHR38686">
    <property type="entry name" value="APOLIPOPROTEIN N-ACYLTRANSFERASE"/>
    <property type="match status" value="1"/>
</dbReference>
<name>A0A1H0GDG8_9HYPH</name>
<dbReference type="EMBL" id="FNJC01000001">
    <property type="protein sequence ID" value="SDO04900.1"/>
    <property type="molecule type" value="Genomic_DNA"/>
</dbReference>
<evidence type="ECO:0000256" key="7">
    <source>
        <dbReference type="ARBA" id="ARBA00023136"/>
    </source>
</evidence>
<comment type="caution">
    <text evidence="11">The sequence shown here is derived from an EMBL/GenBank/DDBJ whole genome shotgun (WGS) entry which is preliminary data.</text>
</comment>
<protein>
    <recommendedName>
        <fullName evidence="9">Apolipoprotein N-acyltransferase</fullName>
        <shortName evidence="9">ALP N-acyltransferase</shortName>
        <ecNumber evidence="9">2.3.1.269</ecNumber>
    </recommendedName>
</protein>
<evidence type="ECO:0000256" key="2">
    <source>
        <dbReference type="ARBA" id="ARBA00010065"/>
    </source>
</evidence>
<gene>
    <name evidence="9" type="primary">lnt</name>
    <name evidence="11" type="ORF">SAMN04488061_0125</name>
</gene>
<feature type="domain" description="CN hydrolase" evidence="10">
    <location>
        <begin position="257"/>
        <end position="518"/>
    </location>
</feature>
<evidence type="ECO:0000256" key="4">
    <source>
        <dbReference type="ARBA" id="ARBA00022679"/>
    </source>
</evidence>
<feature type="transmembrane region" description="Helical" evidence="9">
    <location>
        <begin position="188"/>
        <end position="210"/>
    </location>
</feature>
<dbReference type="EC" id="2.3.1.269" evidence="9"/>
<feature type="transmembrane region" description="Helical" evidence="9">
    <location>
        <begin position="112"/>
        <end position="133"/>
    </location>
</feature>
<evidence type="ECO:0000256" key="6">
    <source>
        <dbReference type="ARBA" id="ARBA00022989"/>
    </source>
</evidence>
<evidence type="ECO:0000256" key="3">
    <source>
        <dbReference type="ARBA" id="ARBA00022475"/>
    </source>
</evidence>
<dbReference type="Pfam" id="PF00795">
    <property type="entry name" value="CN_hydrolase"/>
    <property type="match status" value="1"/>
</dbReference>
<dbReference type="PANTHER" id="PTHR38686:SF1">
    <property type="entry name" value="APOLIPOPROTEIN N-ACYLTRANSFERASE"/>
    <property type="match status" value="1"/>
</dbReference>
<evidence type="ECO:0000256" key="8">
    <source>
        <dbReference type="ARBA" id="ARBA00023315"/>
    </source>
</evidence>
<keyword evidence="8 9" id="KW-0012">Acyltransferase</keyword>
<evidence type="ECO:0000313" key="12">
    <source>
        <dbReference type="Proteomes" id="UP000198795"/>
    </source>
</evidence>
<keyword evidence="7 9" id="KW-0472">Membrane</keyword>
<keyword evidence="5 9" id="KW-0812">Transmembrane</keyword>
<comment type="subcellular location">
    <subcellularLocation>
        <location evidence="1 9">Cell membrane</location>
        <topology evidence="1 9">Multi-pass membrane protein</topology>
    </subcellularLocation>
</comment>
<comment type="pathway">
    <text evidence="9">Protein modification; lipoprotein biosynthesis (N-acyl transfer).</text>
</comment>
<feature type="transmembrane region" description="Helical" evidence="9">
    <location>
        <begin position="85"/>
        <end position="105"/>
    </location>
</feature>
<comment type="similarity">
    <text evidence="2 9">Belongs to the CN hydrolase family. Apolipoprotein N-acyltransferase subfamily.</text>
</comment>
<feature type="transmembrane region" description="Helical" evidence="9">
    <location>
        <begin position="222"/>
        <end position="242"/>
    </location>
</feature>
<reference evidence="11 12" key="1">
    <citation type="submission" date="2016-10" db="EMBL/GenBank/DDBJ databases">
        <authorList>
            <person name="Varghese N."/>
            <person name="Submissions S."/>
        </authorList>
    </citation>
    <scope>NUCLEOTIDE SEQUENCE [LARGE SCALE GENOMIC DNA]</scope>
    <source>
        <strain evidence="11 12">CGMCC 1.6497</strain>
    </source>
</reference>
<dbReference type="SUPFAM" id="SSF56317">
    <property type="entry name" value="Carbon-nitrogen hydrolase"/>
    <property type="match status" value="1"/>
</dbReference>
<dbReference type="HAMAP" id="MF_01148">
    <property type="entry name" value="Lnt"/>
    <property type="match status" value="1"/>
</dbReference>
<accession>A0A1H0GDG8</accession>
<dbReference type="InterPro" id="IPR045378">
    <property type="entry name" value="LNT_N"/>
</dbReference>
<evidence type="ECO:0000259" key="10">
    <source>
        <dbReference type="PROSITE" id="PS50263"/>
    </source>
</evidence>
<dbReference type="InterPro" id="IPR003010">
    <property type="entry name" value="C-N_Hydrolase"/>
</dbReference>
<dbReference type="Proteomes" id="UP000198795">
    <property type="component" value="Unassembled WGS sequence"/>
</dbReference>
<feature type="transmembrane region" description="Helical" evidence="9">
    <location>
        <begin position="21"/>
        <end position="51"/>
    </location>
</feature>
<dbReference type="InterPro" id="IPR036526">
    <property type="entry name" value="C-N_Hydrolase_sf"/>
</dbReference>
<evidence type="ECO:0000256" key="5">
    <source>
        <dbReference type="ARBA" id="ARBA00022692"/>
    </source>
</evidence>
<sequence>MASVAKVVREAVGWRRRGIAFLAGALSVLAMAPFFLWPVLFFTLPVLIWLIDGTSDQALAHAEADKATHTRAWRTSLKRAAFDGWWFGFGYFFFGLFWIGEAFLVEAHIFGWLLPVAVTLMPAGLALFTAVTAAAARSFWVPGLSRVAVLAVAFGVGEWLRGHIFTGFPWNVLGYALTQPLYLMQSTAVFGIYGLTLLTVLIAATPVIVLADPRTPRPGAKIVALTVAPLAALFIYGALVLAPGPNSFVDGVKLRIVQPSIPQHEKWLASEQPRIFAEHLRLSRISESGKQDDLEGVTHVFWPEAAMPFLPLSTPDALSAIGTLLPANTFLVAGALRLEKASVGDELRPSTLPKRQVYNSIIAFGPEGETRAIYDKIHLVPFGEYLPAQEFLEAIGLESLTRIRGGFSIGSTPRPLVSVPGLPPFSPLICYEAIFPAAVVQGEDRPALLVNATNDGWFGNTTGPHQHLHQARLRAVEEGVALLRVANNGISAVIDPFGRIIGKLDLNEVGTLDTQLPQPRPATIYAQYGDGLFLLCVLALSLTTWIIVQYNRYAAR</sequence>
<comment type="function">
    <text evidence="9">Catalyzes the phospholipid dependent N-acylation of the N-terminal cysteine of apolipoprotein, the last step in lipoprotein maturation.</text>
</comment>
<dbReference type="PROSITE" id="PS50263">
    <property type="entry name" value="CN_HYDROLASE"/>
    <property type="match status" value="1"/>
</dbReference>
<evidence type="ECO:0000313" key="11">
    <source>
        <dbReference type="EMBL" id="SDO04900.1"/>
    </source>
</evidence>
<dbReference type="InterPro" id="IPR004563">
    <property type="entry name" value="Apolipo_AcylTrfase"/>
</dbReference>
<dbReference type="CDD" id="cd07571">
    <property type="entry name" value="ALP_N-acyl_transferase"/>
    <property type="match status" value="1"/>
</dbReference>
<organism evidence="11 12">
    <name type="scientific">Filomicrobium insigne</name>
    <dbReference type="NCBI Taxonomy" id="418854"/>
    <lineage>
        <taxon>Bacteria</taxon>
        <taxon>Pseudomonadati</taxon>
        <taxon>Pseudomonadota</taxon>
        <taxon>Alphaproteobacteria</taxon>
        <taxon>Hyphomicrobiales</taxon>
        <taxon>Hyphomicrobiaceae</taxon>
        <taxon>Filomicrobium</taxon>
    </lineage>
</organism>
<proteinExistence type="inferred from homology"/>
<feature type="transmembrane region" description="Helical" evidence="9">
    <location>
        <begin position="525"/>
        <end position="548"/>
    </location>
</feature>
<evidence type="ECO:0000256" key="9">
    <source>
        <dbReference type="HAMAP-Rule" id="MF_01148"/>
    </source>
</evidence>
<keyword evidence="12" id="KW-1185">Reference proteome</keyword>
<comment type="catalytic activity">
    <reaction evidence="9">
        <text>N-terminal S-1,2-diacyl-sn-glyceryl-L-cysteinyl-[lipoprotein] + a glycerophospholipid = N-acyl-S-1,2-diacyl-sn-glyceryl-L-cysteinyl-[lipoprotein] + a 2-acyl-sn-glycero-3-phospholipid + H(+)</text>
        <dbReference type="Rhea" id="RHEA:48228"/>
        <dbReference type="Rhea" id="RHEA-COMP:14681"/>
        <dbReference type="Rhea" id="RHEA-COMP:14684"/>
        <dbReference type="ChEBI" id="CHEBI:15378"/>
        <dbReference type="ChEBI" id="CHEBI:136912"/>
        <dbReference type="ChEBI" id="CHEBI:140656"/>
        <dbReference type="ChEBI" id="CHEBI:140657"/>
        <dbReference type="ChEBI" id="CHEBI:140660"/>
        <dbReference type="EC" id="2.3.1.269"/>
    </reaction>
</comment>
<dbReference type="NCBIfam" id="TIGR00546">
    <property type="entry name" value="lnt"/>
    <property type="match status" value="1"/>
</dbReference>
<keyword evidence="4 9" id="KW-0808">Transferase</keyword>
<evidence type="ECO:0000256" key="1">
    <source>
        <dbReference type="ARBA" id="ARBA00004651"/>
    </source>
</evidence>